<accession>A0A0K8MH01</accession>
<protein>
    <submittedName>
        <fullName evidence="1">Uncharacterized protein</fullName>
    </submittedName>
</protein>
<dbReference type="OrthoDB" id="274805at2"/>
<evidence type="ECO:0000313" key="2">
    <source>
        <dbReference type="Proteomes" id="UP000253891"/>
    </source>
</evidence>
<reference evidence="1 2" key="1">
    <citation type="journal article" date="2015" name="BMC Genomics">
        <title>Comparative genomics of Fructobacillus spp. and Leuconostoc spp. reveals niche-specific evolution of Fructobacillus spp.</title>
        <authorList>
            <person name="Endo A."/>
            <person name="Tanizawa Y."/>
            <person name="Tanaka N."/>
            <person name="Maeno S."/>
            <person name="Kumar H."/>
            <person name="Shiwa Y."/>
            <person name="Okada S."/>
            <person name="Yoshikawa H."/>
            <person name="Dicks L."/>
            <person name="Nakagawa J."/>
            <person name="Arita M."/>
        </authorList>
    </citation>
    <scope>NUCLEOTIDE SEQUENCE [LARGE SCALE GENOMIC DNA]</scope>
    <source>
        <strain evidence="1 2">JCM 12225</strain>
    </source>
</reference>
<dbReference type="STRING" id="157463.GCA_001047075_00726"/>
<dbReference type="RefSeq" id="WP_061993199.1">
    <property type="nucleotide sequence ID" value="NZ_DF968001.1"/>
</dbReference>
<dbReference type="AlphaFoldDB" id="A0A0K8MH01"/>
<organism evidence="1 2">
    <name type="scientific">Fructobacillus ficulneus</name>
    <dbReference type="NCBI Taxonomy" id="157463"/>
    <lineage>
        <taxon>Bacteria</taxon>
        <taxon>Bacillati</taxon>
        <taxon>Bacillota</taxon>
        <taxon>Bacilli</taxon>
        <taxon>Lactobacillales</taxon>
        <taxon>Lactobacillaceae</taxon>
        <taxon>Fructobacillus</taxon>
    </lineage>
</organism>
<gene>
    <name evidence="1" type="ORF">FFIC_240900</name>
</gene>
<sequence length="194" mass="22670">MTYSIPVYHIDTNDRIDKYIKDEIFLKSLEDGDWLGSGMYFWDNRANMNYWYRIKAKKFPSKNFAGVQVQQNFLEEELLDLTDTETLSKILGYVDFIGKMRSSTADIEKHFGALLNALYKMIELKPELFDFSFSVIRGSGMYGKTKIRNNEKQLIDEKLTTFPHLTAQVKTIYLFKHDDFAVKGTKKKIDISTK</sequence>
<evidence type="ECO:0000313" key="1">
    <source>
        <dbReference type="EMBL" id="GAO99815.1"/>
    </source>
</evidence>
<keyword evidence="2" id="KW-1185">Reference proteome</keyword>
<dbReference type="EMBL" id="DF968001">
    <property type="protein sequence ID" value="GAO99815.1"/>
    <property type="molecule type" value="Genomic_DNA"/>
</dbReference>
<proteinExistence type="predicted"/>
<dbReference type="Proteomes" id="UP000253891">
    <property type="component" value="Unassembled WGS sequence"/>
</dbReference>
<name>A0A0K8MH01_9LACO</name>